<name>A0A059L0I4_9PSED</name>
<accession>A0A059L0I4</accession>
<organism evidence="1 2">
    <name type="scientific">Pseudomonas mandelii PD30</name>
    <dbReference type="NCBI Taxonomy" id="1419583"/>
    <lineage>
        <taxon>Bacteria</taxon>
        <taxon>Pseudomonadati</taxon>
        <taxon>Pseudomonadota</taxon>
        <taxon>Gammaproteobacteria</taxon>
        <taxon>Pseudomonadales</taxon>
        <taxon>Pseudomonadaceae</taxon>
        <taxon>Pseudomonas</taxon>
    </lineage>
</organism>
<proteinExistence type="predicted"/>
<evidence type="ECO:0000313" key="2">
    <source>
        <dbReference type="Proteomes" id="UP000026739"/>
    </source>
</evidence>
<evidence type="ECO:0000313" key="1">
    <source>
        <dbReference type="EMBL" id="KDD67519.1"/>
    </source>
</evidence>
<reference evidence="1 2" key="1">
    <citation type="submission" date="2013-12" db="EMBL/GenBank/DDBJ databases">
        <authorList>
            <person name="Formusa P.A."/>
            <person name="Habash M."/>
            <person name="Lee H."/>
            <person name="Trevors J.T."/>
        </authorList>
    </citation>
    <scope>NUCLEOTIDE SEQUENCE [LARGE SCALE GENOMIC DNA]</scope>
    <source>
        <strain evidence="1 2">PD30</strain>
    </source>
</reference>
<sequence length="56" mass="6265">MDQRFAVITDPFAPDMTFDTKHAGRIVQLLADVECAATWAVSVVPVVMDQRAWKLC</sequence>
<comment type="caution">
    <text evidence="1">The sequence shown here is derived from an EMBL/GenBank/DDBJ whole genome shotgun (WGS) entry which is preliminary data.</text>
</comment>
<dbReference type="Proteomes" id="UP000026739">
    <property type="component" value="Unassembled WGS sequence"/>
</dbReference>
<protein>
    <submittedName>
        <fullName evidence="1">Uncharacterized protein</fullName>
    </submittedName>
</protein>
<dbReference type="EMBL" id="AZQQ01000085">
    <property type="protein sequence ID" value="KDD67519.1"/>
    <property type="molecule type" value="Genomic_DNA"/>
</dbReference>
<gene>
    <name evidence="1" type="ORF">V466_18755</name>
</gene>
<dbReference type="AlphaFoldDB" id="A0A059L0I4"/>